<dbReference type="Pfam" id="PF00155">
    <property type="entry name" value="Aminotran_1_2"/>
    <property type="match status" value="1"/>
</dbReference>
<dbReference type="EMBL" id="JBBHJZ010000003">
    <property type="protein sequence ID" value="MEJ5978030.1"/>
    <property type="molecule type" value="Genomic_DNA"/>
</dbReference>
<dbReference type="InterPro" id="IPR015424">
    <property type="entry name" value="PyrdxlP-dep_Trfase"/>
</dbReference>
<dbReference type="InterPro" id="IPR015421">
    <property type="entry name" value="PyrdxlP-dep_Trfase_major"/>
</dbReference>
<keyword evidence="4" id="KW-0663">Pyridoxal phosphate</keyword>
<accession>A0ABU8RY71</accession>
<dbReference type="InterPro" id="IPR051326">
    <property type="entry name" value="Kynurenine-oxoglutarate_AT"/>
</dbReference>
<keyword evidence="3" id="KW-0808">Transferase</keyword>
<feature type="domain" description="Aminotransferase class I/classII large" evidence="5">
    <location>
        <begin position="29"/>
        <end position="383"/>
    </location>
</feature>
<dbReference type="Gene3D" id="3.40.640.10">
    <property type="entry name" value="Type I PLP-dependent aspartate aminotransferase-like (Major domain)"/>
    <property type="match status" value="1"/>
</dbReference>
<dbReference type="InterPro" id="IPR004839">
    <property type="entry name" value="Aminotransferase_I/II_large"/>
</dbReference>
<keyword evidence="2 6" id="KW-0032">Aminotransferase</keyword>
<comment type="cofactor">
    <cofactor evidence="1">
        <name>pyridoxal 5'-phosphate</name>
        <dbReference type="ChEBI" id="CHEBI:597326"/>
    </cofactor>
</comment>
<evidence type="ECO:0000256" key="2">
    <source>
        <dbReference type="ARBA" id="ARBA00022576"/>
    </source>
</evidence>
<dbReference type="CDD" id="cd00609">
    <property type="entry name" value="AAT_like"/>
    <property type="match status" value="1"/>
</dbReference>
<dbReference type="RefSeq" id="WP_339587974.1">
    <property type="nucleotide sequence ID" value="NZ_JBBHJZ010000003.1"/>
</dbReference>
<reference evidence="6 7" key="1">
    <citation type="submission" date="2024-03" db="EMBL/GenBank/DDBJ databases">
        <authorList>
            <person name="Jo J.-H."/>
        </authorList>
    </citation>
    <scope>NUCLEOTIDE SEQUENCE [LARGE SCALE GENOMIC DNA]</scope>
    <source>
        <strain evidence="6 7">PS1R-30</strain>
    </source>
</reference>
<dbReference type="Gene3D" id="3.90.1150.10">
    <property type="entry name" value="Aspartate Aminotransferase, domain 1"/>
    <property type="match status" value="1"/>
</dbReference>
<dbReference type="InterPro" id="IPR015422">
    <property type="entry name" value="PyrdxlP-dep_Trfase_small"/>
</dbReference>
<comment type="caution">
    <text evidence="6">The sequence shown here is derived from an EMBL/GenBank/DDBJ whole genome shotgun (WGS) entry which is preliminary data.</text>
</comment>
<evidence type="ECO:0000313" key="6">
    <source>
        <dbReference type="EMBL" id="MEJ5978030.1"/>
    </source>
</evidence>
<dbReference type="GO" id="GO:0008483">
    <property type="term" value="F:transaminase activity"/>
    <property type="evidence" value="ECO:0007669"/>
    <property type="project" value="UniProtKB-KW"/>
</dbReference>
<dbReference type="PANTHER" id="PTHR43807">
    <property type="entry name" value="FI04487P"/>
    <property type="match status" value="1"/>
</dbReference>
<protein>
    <submittedName>
        <fullName evidence="6">Aminotransferase</fullName>
    </submittedName>
</protein>
<evidence type="ECO:0000313" key="7">
    <source>
        <dbReference type="Proteomes" id="UP001361239"/>
    </source>
</evidence>
<evidence type="ECO:0000256" key="1">
    <source>
        <dbReference type="ARBA" id="ARBA00001933"/>
    </source>
</evidence>
<dbReference type="NCBIfam" id="NF006488">
    <property type="entry name" value="PRK08912.1"/>
    <property type="match status" value="1"/>
</dbReference>
<dbReference type="PANTHER" id="PTHR43807:SF20">
    <property type="entry name" value="FI04487P"/>
    <property type="match status" value="1"/>
</dbReference>
<evidence type="ECO:0000259" key="5">
    <source>
        <dbReference type="Pfam" id="PF00155"/>
    </source>
</evidence>
<proteinExistence type="predicted"/>
<dbReference type="SUPFAM" id="SSF53383">
    <property type="entry name" value="PLP-dependent transferases"/>
    <property type="match status" value="1"/>
</dbReference>
<evidence type="ECO:0000256" key="3">
    <source>
        <dbReference type="ARBA" id="ARBA00022679"/>
    </source>
</evidence>
<sequence>MIPIHPVYAAMGTTIFEQMSGLSRELGAINLGQGFPDEPGSPDLIAAAARALAEKSNQYPPSPGLPELRDAVTAFYARRQGLVLRRDEVIVTSGATEALAAALFALVRPGDEVVLFQPAYDAYAPLVERAGGVPVSVALTPPAWAYDAAKLEETLTERTRILILNDPLNPAGSAASEAELAAIAELCGRYDLYAICDEVWEDVRFDGVRHRSLLDFPGMGERAVKIGSAGKIFGLTGWKIGWMCARGDLTLTLARAHQFLTFTSPPALQWAVAEGLTKPDDWFAAQNQTWAASRERLKVGLTAAGYAVLPSVATWFLCVDLAASGVMLDDRTFSERAVREAGVASIPVSALFDDVGALGGPRHVVRFCFTKPDAVLDAAVERLATFRRELVAKQG</sequence>
<gene>
    <name evidence="6" type="ORF">WG901_15370</name>
</gene>
<organism evidence="6 7">
    <name type="scientific">Novosphingobium anseongense</name>
    <dbReference type="NCBI Taxonomy" id="3133436"/>
    <lineage>
        <taxon>Bacteria</taxon>
        <taxon>Pseudomonadati</taxon>
        <taxon>Pseudomonadota</taxon>
        <taxon>Alphaproteobacteria</taxon>
        <taxon>Sphingomonadales</taxon>
        <taxon>Sphingomonadaceae</taxon>
        <taxon>Novosphingobium</taxon>
    </lineage>
</organism>
<keyword evidence="7" id="KW-1185">Reference proteome</keyword>
<dbReference type="Proteomes" id="UP001361239">
    <property type="component" value="Unassembled WGS sequence"/>
</dbReference>
<name>A0ABU8RY71_9SPHN</name>
<evidence type="ECO:0000256" key="4">
    <source>
        <dbReference type="ARBA" id="ARBA00022898"/>
    </source>
</evidence>